<dbReference type="NCBIfam" id="TIGR03696">
    <property type="entry name" value="Rhs_assc_core"/>
    <property type="match status" value="1"/>
</dbReference>
<dbReference type="SUPFAM" id="SSF53933">
    <property type="entry name" value="Microbial ribonucleases"/>
    <property type="match status" value="1"/>
</dbReference>
<dbReference type="PRINTS" id="PR00117">
    <property type="entry name" value="BARNASE"/>
</dbReference>
<dbReference type="Pfam" id="PF00545">
    <property type="entry name" value="Ribonuclease"/>
    <property type="match status" value="1"/>
</dbReference>
<protein>
    <recommendedName>
        <fullName evidence="3">Ribonuclease</fullName>
    </recommendedName>
</protein>
<dbReference type="GO" id="GO:0004521">
    <property type="term" value="F:RNA endonuclease activity"/>
    <property type="evidence" value="ECO:0007669"/>
    <property type="project" value="InterPro"/>
</dbReference>
<evidence type="ECO:0000256" key="1">
    <source>
        <dbReference type="ARBA" id="ARBA00004613"/>
    </source>
</evidence>
<reference evidence="7 8" key="1">
    <citation type="journal article" date="2015" name="Infect. Genet. Evol.">
        <title>Genomic sequences of six botulinum neurotoxin-producing strains representing three clostridial species illustrate the mobility and diversity of botulinum neurotoxin genes.</title>
        <authorList>
            <person name="Smith T.J."/>
            <person name="Hill K.K."/>
            <person name="Xie G."/>
            <person name="Foley B.T."/>
            <person name="Williamson C.H."/>
            <person name="Foster J.T."/>
            <person name="Johnson S.L."/>
            <person name="Chertkov O."/>
            <person name="Teshima H."/>
            <person name="Gibbons H.S."/>
            <person name="Johnsky L.A."/>
            <person name="Karavis M.A."/>
            <person name="Smith L.A."/>
        </authorList>
    </citation>
    <scope>NUCLEOTIDE SEQUENCE [LARGE SCALE GENOMIC DNA]</scope>
    <source>
        <strain evidence="7 8">CDC 2741</strain>
    </source>
</reference>
<comment type="caution">
    <text evidence="7">The sequence shown here is derived from an EMBL/GenBank/DDBJ whole genome shotgun (WGS) entry which is preliminary data.</text>
</comment>
<dbReference type="GO" id="GO:0005576">
    <property type="term" value="C:extracellular region"/>
    <property type="evidence" value="ECO:0007669"/>
    <property type="project" value="UniProtKB-SubCell"/>
</dbReference>
<evidence type="ECO:0000313" key="8">
    <source>
        <dbReference type="Proteomes" id="UP000031366"/>
    </source>
</evidence>
<dbReference type="InterPro" id="IPR016191">
    <property type="entry name" value="Ribonuclease/ribotoxin"/>
</dbReference>
<gene>
    <name evidence="7" type="ORF">U732_3082</name>
</gene>
<dbReference type="InterPro" id="IPR000026">
    <property type="entry name" value="N1-like"/>
</dbReference>
<keyword evidence="4" id="KW-0964">Secreted</keyword>
<organism evidence="7 8">
    <name type="scientific">Clostridium argentinense CDC 2741</name>
    <dbReference type="NCBI Taxonomy" id="1418104"/>
    <lineage>
        <taxon>Bacteria</taxon>
        <taxon>Bacillati</taxon>
        <taxon>Bacillota</taxon>
        <taxon>Clostridia</taxon>
        <taxon>Eubacteriales</taxon>
        <taxon>Clostridiaceae</taxon>
        <taxon>Clostridium</taxon>
    </lineage>
</organism>
<dbReference type="Gene3D" id="3.10.450.30">
    <property type="entry name" value="Microbial ribonucleases"/>
    <property type="match status" value="1"/>
</dbReference>
<evidence type="ECO:0000256" key="4">
    <source>
        <dbReference type="ARBA" id="ARBA00022525"/>
    </source>
</evidence>
<dbReference type="OrthoDB" id="9803442at2"/>
<dbReference type="GO" id="GO:0003723">
    <property type="term" value="F:RNA binding"/>
    <property type="evidence" value="ECO:0007669"/>
    <property type="project" value="InterPro"/>
</dbReference>
<comment type="similarity">
    <text evidence="2">Belongs to the ribonuclease N1/T1 family.</text>
</comment>
<accession>A0A0C1UJQ0</accession>
<comment type="subcellular location">
    <subcellularLocation>
        <location evidence="1">Secreted</location>
    </subcellularLocation>
</comment>
<evidence type="ECO:0000313" key="7">
    <source>
        <dbReference type="EMBL" id="KIE47495.1"/>
    </source>
</evidence>
<dbReference type="RefSeq" id="WP_080618918.1">
    <property type="nucleotide sequence ID" value="NZ_AYSO01000014.1"/>
</dbReference>
<keyword evidence="6" id="KW-0378">Hydrolase</keyword>
<sequence>MPKYYLEARMYDPVTVRFMQEDTYRGEEEDPLSLNLHTYCHNNPIGYYDPSGHFSWLALIKFATELITFSGAAAFLSNAASFEQSFTYMYAAGGASNAAGQRMAGKSVDYEEMTRAAESSATFYSAGYFFNNTPLGSIIKQKASATMNPLKEGIKSLKNNTVSKFSKATTYTKNTFNKLTNKFKKAPKTDMSIPASEIAKTSIDLLKVSGSIQKNAVSKGASKPKLPAAEDNVGNRLRRAGKSLTWVDDVVNYISKNGKLPDNFITKSEAAKLGWDPKAGNLAEIALGKSIGGDIFKNKGNLLPTAPGRVWYEADINYASGFRGTNRIVYSNDGLIYKSIDHYKTFTKIK</sequence>
<dbReference type="InterPro" id="IPR022385">
    <property type="entry name" value="Rhs_assc_core"/>
</dbReference>
<evidence type="ECO:0000256" key="3">
    <source>
        <dbReference type="ARBA" id="ARBA00022214"/>
    </source>
</evidence>
<name>A0A0C1UJQ0_9CLOT</name>
<proteinExistence type="inferred from homology"/>
<evidence type="ECO:0000256" key="5">
    <source>
        <dbReference type="ARBA" id="ARBA00022722"/>
    </source>
</evidence>
<dbReference type="EMBL" id="AYSO01000014">
    <property type="protein sequence ID" value="KIE47495.1"/>
    <property type="molecule type" value="Genomic_DNA"/>
</dbReference>
<dbReference type="InterPro" id="IPR001887">
    <property type="entry name" value="Barnase"/>
</dbReference>
<keyword evidence="8" id="KW-1185">Reference proteome</keyword>
<dbReference type="Proteomes" id="UP000031366">
    <property type="component" value="Unassembled WGS sequence"/>
</dbReference>
<evidence type="ECO:0000256" key="6">
    <source>
        <dbReference type="ARBA" id="ARBA00022801"/>
    </source>
</evidence>
<keyword evidence="5" id="KW-0540">Nuclease</keyword>
<evidence type="ECO:0000256" key="2">
    <source>
        <dbReference type="ARBA" id="ARBA00009006"/>
    </source>
</evidence>
<dbReference type="Gene3D" id="2.180.10.10">
    <property type="entry name" value="RHS repeat-associated core"/>
    <property type="match status" value="1"/>
</dbReference>
<dbReference type="GO" id="GO:0016787">
    <property type="term" value="F:hydrolase activity"/>
    <property type="evidence" value="ECO:0007669"/>
    <property type="project" value="UniProtKB-KW"/>
</dbReference>
<dbReference type="AlphaFoldDB" id="A0A0C1UJQ0"/>